<evidence type="ECO:0000256" key="3">
    <source>
        <dbReference type="ARBA" id="ARBA00023163"/>
    </source>
</evidence>
<evidence type="ECO:0000256" key="1">
    <source>
        <dbReference type="ARBA" id="ARBA00023015"/>
    </source>
</evidence>
<protein>
    <submittedName>
        <fullName evidence="5">Winged helix-turn-helix transcriptional regulator</fullName>
    </submittedName>
</protein>
<sequence>MKQALESRICSVGRTVEILGDRWIFLILREAFFGVRYYDQFQSNLGIATNILSNRLKRLIKNEIMEKRRDPVDARRVRYKLTEKGLDLYPITLAIMMWGDRWLADDEGPPLILHHKKCDAQLTPEMCCSSCGEVVKARDVSFQERFKVEK</sequence>
<organism evidence="5 6">
    <name type="scientific">candidate division CSSED10-310 bacterium</name>
    <dbReference type="NCBI Taxonomy" id="2855610"/>
    <lineage>
        <taxon>Bacteria</taxon>
        <taxon>Bacteria division CSSED10-310</taxon>
    </lineage>
</organism>
<reference evidence="5 6" key="1">
    <citation type="submission" date="2024-09" db="EMBL/GenBank/DDBJ databases">
        <title>Laminarin stimulates single cell rates of sulfate reduction while oxygen inhibits transcriptomic activity in coastal marine sediment.</title>
        <authorList>
            <person name="Lindsay M."/>
            <person name="Orcutt B."/>
            <person name="Emerson D."/>
            <person name="Stepanauskas R."/>
            <person name="D'Angelo T."/>
        </authorList>
    </citation>
    <scope>NUCLEOTIDE SEQUENCE [LARGE SCALE GENOMIC DNA]</scope>
    <source>
        <strain evidence="5">SAG AM-311-K15</strain>
    </source>
</reference>
<dbReference type="Pfam" id="PF01638">
    <property type="entry name" value="HxlR"/>
    <property type="match status" value="1"/>
</dbReference>
<keyword evidence="3" id="KW-0804">Transcription</keyword>
<evidence type="ECO:0000256" key="2">
    <source>
        <dbReference type="ARBA" id="ARBA00023125"/>
    </source>
</evidence>
<keyword evidence="6" id="KW-1185">Reference proteome</keyword>
<dbReference type="InterPro" id="IPR036388">
    <property type="entry name" value="WH-like_DNA-bd_sf"/>
</dbReference>
<evidence type="ECO:0000313" key="6">
    <source>
        <dbReference type="Proteomes" id="UP001594351"/>
    </source>
</evidence>
<dbReference type="InterPro" id="IPR036390">
    <property type="entry name" value="WH_DNA-bd_sf"/>
</dbReference>
<keyword evidence="1" id="KW-0805">Transcription regulation</keyword>
<gene>
    <name evidence="5" type="ORF">ACFL27_04260</name>
</gene>
<keyword evidence="2" id="KW-0238">DNA-binding</keyword>
<proteinExistence type="predicted"/>
<evidence type="ECO:0000259" key="4">
    <source>
        <dbReference type="PROSITE" id="PS51118"/>
    </source>
</evidence>
<comment type="caution">
    <text evidence="5">The sequence shown here is derived from an EMBL/GenBank/DDBJ whole genome shotgun (WGS) entry which is preliminary data.</text>
</comment>
<name>A0ABV6YT96_UNCC1</name>
<accession>A0ABV6YT96</accession>
<dbReference type="EMBL" id="JBHPBY010000036">
    <property type="protein sequence ID" value="MFC1849404.1"/>
    <property type="molecule type" value="Genomic_DNA"/>
</dbReference>
<dbReference type="Proteomes" id="UP001594351">
    <property type="component" value="Unassembled WGS sequence"/>
</dbReference>
<dbReference type="PANTHER" id="PTHR33204">
    <property type="entry name" value="TRANSCRIPTIONAL REGULATOR, MARR FAMILY"/>
    <property type="match status" value="1"/>
</dbReference>
<dbReference type="Gene3D" id="1.10.10.10">
    <property type="entry name" value="Winged helix-like DNA-binding domain superfamily/Winged helix DNA-binding domain"/>
    <property type="match status" value="1"/>
</dbReference>
<dbReference type="InterPro" id="IPR002577">
    <property type="entry name" value="HTH_HxlR"/>
</dbReference>
<feature type="domain" description="HTH hxlR-type" evidence="4">
    <location>
        <begin position="10"/>
        <end position="107"/>
    </location>
</feature>
<dbReference type="PROSITE" id="PS51118">
    <property type="entry name" value="HTH_HXLR"/>
    <property type="match status" value="1"/>
</dbReference>
<evidence type="ECO:0000313" key="5">
    <source>
        <dbReference type="EMBL" id="MFC1849404.1"/>
    </source>
</evidence>
<dbReference type="SUPFAM" id="SSF46785">
    <property type="entry name" value="Winged helix' DNA-binding domain"/>
    <property type="match status" value="1"/>
</dbReference>
<dbReference type="PANTHER" id="PTHR33204:SF18">
    <property type="entry name" value="TRANSCRIPTIONAL REGULATORY PROTEIN"/>
    <property type="match status" value="1"/>
</dbReference>